<evidence type="ECO:0000256" key="6">
    <source>
        <dbReference type="RuleBase" id="RU003376"/>
    </source>
</evidence>
<organism evidence="9 10">
    <name type="scientific">Chondromyces apiculatus DSM 436</name>
    <dbReference type="NCBI Taxonomy" id="1192034"/>
    <lineage>
        <taxon>Bacteria</taxon>
        <taxon>Pseudomonadati</taxon>
        <taxon>Myxococcota</taxon>
        <taxon>Polyangia</taxon>
        <taxon>Polyangiales</taxon>
        <taxon>Polyangiaceae</taxon>
        <taxon>Chondromyces</taxon>
    </lineage>
</organism>
<dbReference type="GO" id="GO:0005886">
    <property type="term" value="C:plasma membrane"/>
    <property type="evidence" value="ECO:0007669"/>
    <property type="project" value="UniProtKB-SubCell"/>
</dbReference>
<feature type="transmembrane region" description="Helical" evidence="7">
    <location>
        <begin position="146"/>
        <end position="170"/>
    </location>
</feature>
<dbReference type="CDD" id="cd02862">
    <property type="entry name" value="NorE_like"/>
    <property type="match status" value="1"/>
</dbReference>
<dbReference type="PANTHER" id="PTHR11403:SF6">
    <property type="entry name" value="NITRIC OXIDE REDUCTASE SUBUNIT E"/>
    <property type="match status" value="1"/>
</dbReference>
<protein>
    <submittedName>
        <fullName evidence="9">Cytochrome c oxidase polypeptide III</fullName>
    </submittedName>
</protein>
<dbReference type="PROSITE" id="PS50253">
    <property type="entry name" value="COX3"/>
    <property type="match status" value="1"/>
</dbReference>
<dbReference type="OrthoDB" id="9810850at2"/>
<dbReference type="InterPro" id="IPR013833">
    <property type="entry name" value="Cyt_c_oxidase_su3_a-hlx"/>
</dbReference>
<dbReference type="Gene3D" id="1.20.120.80">
    <property type="entry name" value="Cytochrome c oxidase, subunit III, four-helix bundle"/>
    <property type="match status" value="1"/>
</dbReference>
<dbReference type="EMBL" id="ASRX01000013">
    <property type="protein sequence ID" value="EYF06922.1"/>
    <property type="molecule type" value="Genomic_DNA"/>
</dbReference>
<dbReference type="GO" id="GO:0019646">
    <property type="term" value="P:aerobic electron transport chain"/>
    <property type="evidence" value="ECO:0007669"/>
    <property type="project" value="InterPro"/>
</dbReference>
<dbReference type="AlphaFoldDB" id="A0A017TDC2"/>
<feature type="domain" description="Heme-copper oxidase subunit III family profile" evidence="8">
    <location>
        <begin position="1"/>
        <end position="211"/>
    </location>
</feature>
<sequence length="211" mass="23262">MRASRLAEHFEDLEKQTHAARLGMWIFLGSETLLFGALFGLYGAYRTMYPQAFVEAAAHNAVWLGTINTLVLITSSFTVALAVGAIRAGAGKRAGWLLVLSLVLGGVFLGLKGHEYADHIHHGILPGSAYHFGALPSMGANRFFTLYYLLTGLHAFHVIAGMIFLGVVAVGCFRARYDAEDHLPVELGGLYWHLVDILWIFLWPLLYLSRS</sequence>
<evidence type="ECO:0000256" key="1">
    <source>
        <dbReference type="ARBA" id="ARBA00004141"/>
    </source>
</evidence>
<evidence type="ECO:0000313" key="9">
    <source>
        <dbReference type="EMBL" id="EYF06922.1"/>
    </source>
</evidence>
<evidence type="ECO:0000256" key="7">
    <source>
        <dbReference type="SAM" id="Phobius"/>
    </source>
</evidence>
<dbReference type="PANTHER" id="PTHR11403">
    <property type="entry name" value="CYTOCHROME C OXIDASE SUBUNIT III"/>
    <property type="match status" value="1"/>
</dbReference>
<dbReference type="RefSeq" id="WP_044238675.1">
    <property type="nucleotide sequence ID" value="NZ_ASRX01000013.1"/>
</dbReference>
<comment type="subcellular location">
    <subcellularLocation>
        <location evidence="6">Cell membrane</location>
        <topology evidence="6">Multi-pass membrane protein</topology>
    </subcellularLocation>
    <subcellularLocation>
        <location evidence="1">Membrane</location>
        <topology evidence="1">Multi-pass membrane protein</topology>
    </subcellularLocation>
</comment>
<dbReference type="InterPro" id="IPR024791">
    <property type="entry name" value="Cyt_c/ubiquinol_Oxase_su3"/>
</dbReference>
<keyword evidence="4 7" id="KW-1133">Transmembrane helix</keyword>
<keyword evidence="3 6" id="KW-0812">Transmembrane</keyword>
<dbReference type="GO" id="GO:0004129">
    <property type="term" value="F:cytochrome-c oxidase activity"/>
    <property type="evidence" value="ECO:0007669"/>
    <property type="project" value="InterPro"/>
</dbReference>
<keyword evidence="5 7" id="KW-0472">Membrane</keyword>
<feature type="transmembrane region" description="Helical" evidence="7">
    <location>
        <begin position="62"/>
        <end position="88"/>
    </location>
</feature>
<dbReference type="Pfam" id="PF00510">
    <property type="entry name" value="COX3"/>
    <property type="match status" value="1"/>
</dbReference>
<dbReference type="Proteomes" id="UP000019678">
    <property type="component" value="Unassembled WGS sequence"/>
</dbReference>
<comment type="similarity">
    <text evidence="2 6">Belongs to the cytochrome c oxidase subunit 3 family.</text>
</comment>
<gene>
    <name evidence="9" type="ORF">CAP_1180</name>
</gene>
<dbReference type="SUPFAM" id="SSF81452">
    <property type="entry name" value="Cytochrome c oxidase subunit III-like"/>
    <property type="match status" value="1"/>
</dbReference>
<dbReference type="InterPro" id="IPR000298">
    <property type="entry name" value="Cyt_c_oxidase-like_su3"/>
</dbReference>
<dbReference type="eggNOG" id="COG1845">
    <property type="taxonomic scope" value="Bacteria"/>
</dbReference>
<accession>A0A017TDC2</accession>
<evidence type="ECO:0000256" key="5">
    <source>
        <dbReference type="ARBA" id="ARBA00023136"/>
    </source>
</evidence>
<reference evidence="9 10" key="1">
    <citation type="submission" date="2013-05" db="EMBL/GenBank/DDBJ databases">
        <title>Genome assembly of Chondromyces apiculatus DSM 436.</title>
        <authorList>
            <person name="Sharma G."/>
            <person name="Khatri I."/>
            <person name="Kaur C."/>
            <person name="Mayilraj S."/>
            <person name="Subramanian S."/>
        </authorList>
    </citation>
    <scope>NUCLEOTIDE SEQUENCE [LARGE SCALE GENOMIC DNA]</scope>
    <source>
        <strain evidence="9 10">DSM 436</strain>
    </source>
</reference>
<comment type="caution">
    <text evidence="9">The sequence shown here is derived from an EMBL/GenBank/DDBJ whole genome shotgun (WGS) entry which is preliminary data.</text>
</comment>
<feature type="transmembrane region" description="Helical" evidence="7">
    <location>
        <begin position="22"/>
        <end position="42"/>
    </location>
</feature>
<name>A0A017TDC2_9BACT</name>
<dbReference type="InterPro" id="IPR035973">
    <property type="entry name" value="Cyt_c_oxidase_su3-like_sf"/>
</dbReference>
<feature type="transmembrane region" description="Helical" evidence="7">
    <location>
        <begin position="94"/>
        <end position="111"/>
    </location>
</feature>
<evidence type="ECO:0000313" key="10">
    <source>
        <dbReference type="Proteomes" id="UP000019678"/>
    </source>
</evidence>
<evidence type="ECO:0000256" key="2">
    <source>
        <dbReference type="ARBA" id="ARBA00010581"/>
    </source>
</evidence>
<evidence type="ECO:0000256" key="4">
    <source>
        <dbReference type="ARBA" id="ARBA00022989"/>
    </source>
</evidence>
<evidence type="ECO:0000256" key="3">
    <source>
        <dbReference type="ARBA" id="ARBA00022692"/>
    </source>
</evidence>
<dbReference type="STRING" id="1192034.CAP_1180"/>
<feature type="transmembrane region" description="Helical" evidence="7">
    <location>
        <begin position="190"/>
        <end position="208"/>
    </location>
</feature>
<proteinExistence type="inferred from homology"/>
<keyword evidence="10" id="KW-1185">Reference proteome</keyword>
<evidence type="ECO:0000259" key="8">
    <source>
        <dbReference type="PROSITE" id="PS50253"/>
    </source>
</evidence>